<dbReference type="AlphaFoldDB" id="A0A2T3J8T9"/>
<protein>
    <recommendedName>
        <fullName evidence="4">YgjV family protein</fullName>
    </recommendedName>
</protein>
<dbReference type="Pfam" id="PF10688">
    <property type="entry name" value="Imp-YgjV"/>
    <property type="match status" value="1"/>
</dbReference>
<sequence length="170" mass="19133">MTAFLLSQIIIGFAAFFDLLSFQFKERKKIIICFVFAVILIAIHFALLEQWTAAGLMALAAVRYITSLFTTSRQMVVLFSISSLVVTYFTYAGFISLISCAASLFQNGAAFSKEDKRLRQFMILATSCWIVHNIIIGSPTAVLLELLFITSNFVGYYRYYVKTPKEVAEA</sequence>
<gene>
    <name evidence="2" type="ORF">C9J12_23740</name>
</gene>
<keyword evidence="1" id="KW-0472">Membrane</keyword>
<name>A0A2T3J8T9_9GAMM</name>
<organism evidence="2 3">
    <name type="scientific">Photobacterium frigidiphilum</name>
    <dbReference type="NCBI Taxonomy" id="264736"/>
    <lineage>
        <taxon>Bacteria</taxon>
        <taxon>Pseudomonadati</taxon>
        <taxon>Pseudomonadota</taxon>
        <taxon>Gammaproteobacteria</taxon>
        <taxon>Vibrionales</taxon>
        <taxon>Vibrionaceae</taxon>
        <taxon>Photobacterium</taxon>
    </lineage>
</organism>
<keyword evidence="3" id="KW-1185">Reference proteome</keyword>
<comment type="caution">
    <text evidence="2">The sequence shown here is derived from an EMBL/GenBank/DDBJ whole genome shotgun (WGS) entry which is preliminary data.</text>
</comment>
<feature type="transmembrane region" description="Helical" evidence="1">
    <location>
        <begin position="121"/>
        <end position="148"/>
    </location>
</feature>
<dbReference type="Proteomes" id="UP000240987">
    <property type="component" value="Unassembled WGS sequence"/>
</dbReference>
<evidence type="ECO:0000256" key="1">
    <source>
        <dbReference type="SAM" id="Phobius"/>
    </source>
</evidence>
<proteinExistence type="predicted"/>
<dbReference type="InterPro" id="IPR026267">
    <property type="entry name" value="YgjV"/>
</dbReference>
<keyword evidence="1" id="KW-0812">Transmembrane</keyword>
<dbReference type="InterPro" id="IPR019629">
    <property type="entry name" value="Uncharacterised_HI1736/YgjV"/>
</dbReference>
<evidence type="ECO:0008006" key="4">
    <source>
        <dbReference type="Google" id="ProtNLM"/>
    </source>
</evidence>
<feature type="transmembrane region" description="Helical" evidence="1">
    <location>
        <begin position="53"/>
        <end position="70"/>
    </location>
</feature>
<accession>A0A2T3J8T9</accession>
<dbReference type="OrthoDB" id="7858522at2"/>
<dbReference type="EMBL" id="PYMJ01000034">
    <property type="protein sequence ID" value="PSU45218.1"/>
    <property type="molecule type" value="Genomic_DNA"/>
</dbReference>
<feature type="transmembrane region" description="Helical" evidence="1">
    <location>
        <begin position="77"/>
        <end position="105"/>
    </location>
</feature>
<feature type="transmembrane region" description="Helical" evidence="1">
    <location>
        <begin position="6"/>
        <end position="23"/>
    </location>
</feature>
<feature type="transmembrane region" description="Helical" evidence="1">
    <location>
        <begin position="30"/>
        <end position="47"/>
    </location>
</feature>
<evidence type="ECO:0000313" key="3">
    <source>
        <dbReference type="Proteomes" id="UP000240987"/>
    </source>
</evidence>
<dbReference type="PIRSF" id="PIRSF011443">
    <property type="entry name" value="YgjV"/>
    <property type="match status" value="1"/>
</dbReference>
<reference evidence="2 3" key="1">
    <citation type="submission" date="2018-01" db="EMBL/GenBank/DDBJ databases">
        <title>Whole genome sequencing of Histamine producing bacteria.</title>
        <authorList>
            <person name="Butler K."/>
        </authorList>
    </citation>
    <scope>NUCLEOTIDE SEQUENCE [LARGE SCALE GENOMIC DNA]</scope>
    <source>
        <strain evidence="2 3">JCM 12947</strain>
    </source>
</reference>
<dbReference type="RefSeq" id="WP_107244968.1">
    <property type="nucleotide sequence ID" value="NZ_PYMJ01000034.1"/>
</dbReference>
<evidence type="ECO:0000313" key="2">
    <source>
        <dbReference type="EMBL" id="PSU45218.1"/>
    </source>
</evidence>
<keyword evidence="1" id="KW-1133">Transmembrane helix</keyword>